<keyword evidence="2" id="KW-0472">Membrane</keyword>
<comment type="caution">
    <text evidence="3">The sequence shown here is derived from an EMBL/GenBank/DDBJ whole genome shotgun (WGS) entry which is preliminary data.</text>
</comment>
<evidence type="ECO:0000313" key="3">
    <source>
        <dbReference type="EMBL" id="MEJ2864423.1"/>
    </source>
</evidence>
<dbReference type="RefSeq" id="WP_337705795.1">
    <property type="nucleotide sequence ID" value="NZ_JBBEGM010000012.1"/>
</dbReference>
<feature type="region of interest" description="Disordered" evidence="1">
    <location>
        <begin position="1"/>
        <end position="80"/>
    </location>
</feature>
<keyword evidence="4" id="KW-1185">Reference proteome</keyword>
<evidence type="ECO:0000256" key="2">
    <source>
        <dbReference type="SAM" id="Phobius"/>
    </source>
</evidence>
<evidence type="ECO:0000256" key="1">
    <source>
        <dbReference type="SAM" id="MobiDB-lite"/>
    </source>
</evidence>
<name>A0ABU8MAT6_9PSEU</name>
<keyword evidence="2" id="KW-1133">Transmembrane helix</keyword>
<feature type="compositionally biased region" description="Pro residues" evidence="1">
    <location>
        <begin position="47"/>
        <end position="78"/>
    </location>
</feature>
<feature type="transmembrane region" description="Helical" evidence="2">
    <location>
        <begin position="85"/>
        <end position="107"/>
    </location>
</feature>
<dbReference type="Proteomes" id="UP001369736">
    <property type="component" value="Unassembled WGS sequence"/>
</dbReference>
<organism evidence="3 4">
    <name type="scientific">Actinomycetospora flava</name>
    <dbReference type="NCBI Taxonomy" id="3129232"/>
    <lineage>
        <taxon>Bacteria</taxon>
        <taxon>Bacillati</taxon>
        <taxon>Actinomycetota</taxon>
        <taxon>Actinomycetes</taxon>
        <taxon>Pseudonocardiales</taxon>
        <taxon>Pseudonocardiaceae</taxon>
        <taxon>Actinomycetospora</taxon>
    </lineage>
</organism>
<reference evidence="3 4" key="1">
    <citation type="submission" date="2024-03" db="EMBL/GenBank/DDBJ databases">
        <title>Actinomycetospora sp. OC33-EN07, a novel actinomycete isolated from wild orchid (Aerides multiflora).</title>
        <authorList>
            <person name="Suriyachadkun C."/>
        </authorList>
    </citation>
    <scope>NUCLEOTIDE SEQUENCE [LARGE SCALE GENOMIC DNA]</scope>
    <source>
        <strain evidence="3 4">OC33-EN07</strain>
    </source>
</reference>
<keyword evidence="2" id="KW-0812">Transmembrane</keyword>
<gene>
    <name evidence="3" type="ORF">WCD58_24920</name>
</gene>
<sequence length="204" mass="20345">MTDVRDFPHGGGPAPRPMGPPPGAPVPPYGYVPDPRHPATPPAGLGYPPPGAQGWGPPPFPGAVPPMPPMPPMPPGPPGSRGRTALIAVILSVVLLGGIVAAVAVMAKGVSTAPVPPTPAPAPVPASHYTLNSMFAGNGTCTPVGPGEQIASSSEGMTCSGPGDGSIFIFYRYTGSSASFETSLVRGWGGTGLTLHSQDACSVK</sequence>
<evidence type="ECO:0000313" key="4">
    <source>
        <dbReference type="Proteomes" id="UP001369736"/>
    </source>
</evidence>
<dbReference type="EMBL" id="JBBEGM010000012">
    <property type="protein sequence ID" value="MEJ2864423.1"/>
    <property type="molecule type" value="Genomic_DNA"/>
</dbReference>
<protein>
    <submittedName>
        <fullName evidence="3">Uncharacterized protein</fullName>
    </submittedName>
</protein>
<proteinExistence type="predicted"/>
<accession>A0ABU8MAT6</accession>
<feature type="compositionally biased region" description="Pro residues" evidence="1">
    <location>
        <begin position="14"/>
        <end position="30"/>
    </location>
</feature>